<reference evidence="17 18" key="1">
    <citation type="submission" date="2020-10" db="EMBL/GenBank/DDBJ databases">
        <title>ChiBAC.</title>
        <authorList>
            <person name="Zenner C."/>
            <person name="Hitch T.C.A."/>
            <person name="Clavel T."/>
        </authorList>
    </citation>
    <scope>NUCLEOTIDE SEQUENCE [LARGE SCALE GENOMIC DNA]</scope>
    <source>
        <strain evidence="17 18">DSM 107455</strain>
    </source>
</reference>
<keyword evidence="17" id="KW-0121">Carboxypeptidase</keyword>
<keyword evidence="7 14" id="KW-0812">Transmembrane</keyword>
<dbReference type="Gene3D" id="3.30.1390.30">
    <property type="entry name" value="Penicillin-binding protein 2a, domain 3"/>
    <property type="match status" value="1"/>
</dbReference>
<keyword evidence="8 17" id="KW-0378">Hydrolase</keyword>
<dbReference type="InterPro" id="IPR017790">
    <property type="entry name" value="Penicillin-binding_protein_2"/>
</dbReference>
<dbReference type="InterPro" id="IPR005311">
    <property type="entry name" value="PBP_dimer"/>
</dbReference>
<evidence type="ECO:0000256" key="6">
    <source>
        <dbReference type="ARBA" id="ARBA00022670"/>
    </source>
</evidence>
<evidence type="ECO:0000256" key="8">
    <source>
        <dbReference type="ARBA" id="ARBA00022801"/>
    </source>
</evidence>
<evidence type="ECO:0000256" key="10">
    <source>
        <dbReference type="ARBA" id="ARBA00022984"/>
    </source>
</evidence>
<evidence type="ECO:0000256" key="12">
    <source>
        <dbReference type="ARBA" id="ARBA00023136"/>
    </source>
</evidence>
<evidence type="ECO:0000256" key="11">
    <source>
        <dbReference type="ARBA" id="ARBA00022989"/>
    </source>
</evidence>
<dbReference type="Pfam" id="PF00905">
    <property type="entry name" value="Transpeptidase"/>
    <property type="match status" value="1"/>
</dbReference>
<feature type="transmembrane region" description="Helical" evidence="14">
    <location>
        <begin position="59"/>
        <end position="78"/>
    </location>
</feature>
<dbReference type="GO" id="GO:0009002">
    <property type="term" value="F:serine-type D-Ala-D-Ala carboxypeptidase activity"/>
    <property type="evidence" value="ECO:0007669"/>
    <property type="project" value="UniProtKB-EC"/>
</dbReference>
<evidence type="ECO:0000256" key="5">
    <source>
        <dbReference type="ARBA" id="ARBA00022519"/>
    </source>
</evidence>
<dbReference type="InterPro" id="IPR050515">
    <property type="entry name" value="Beta-lactam/transpept"/>
</dbReference>
<dbReference type="EC" id="3.4.16.4" evidence="17"/>
<dbReference type="Gene3D" id="3.40.710.10">
    <property type="entry name" value="DD-peptidase/beta-lactamase superfamily"/>
    <property type="match status" value="1"/>
</dbReference>
<evidence type="ECO:0000256" key="13">
    <source>
        <dbReference type="ARBA" id="ARBA00023316"/>
    </source>
</evidence>
<evidence type="ECO:0000259" key="16">
    <source>
        <dbReference type="Pfam" id="PF03717"/>
    </source>
</evidence>
<name>A0ABR9QUH9_9ACTN</name>
<feature type="domain" description="Penicillin-binding protein dimerisation" evidence="16">
    <location>
        <begin position="102"/>
        <end position="273"/>
    </location>
</feature>
<dbReference type="PANTHER" id="PTHR30627:SF2">
    <property type="entry name" value="PEPTIDOGLYCAN D,D-TRANSPEPTIDASE MRDA"/>
    <property type="match status" value="1"/>
</dbReference>
<evidence type="ECO:0000256" key="2">
    <source>
        <dbReference type="ARBA" id="ARBA00004236"/>
    </source>
</evidence>
<evidence type="ECO:0000313" key="17">
    <source>
        <dbReference type="EMBL" id="MBE5024731.1"/>
    </source>
</evidence>
<keyword evidence="10" id="KW-0573">Peptidoglycan synthesis</keyword>
<dbReference type="Proteomes" id="UP001194273">
    <property type="component" value="Unassembled WGS sequence"/>
</dbReference>
<dbReference type="SUPFAM" id="SSF56519">
    <property type="entry name" value="Penicillin binding protein dimerisation domain"/>
    <property type="match status" value="1"/>
</dbReference>
<evidence type="ECO:0000259" key="15">
    <source>
        <dbReference type="Pfam" id="PF00905"/>
    </source>
</evidence>
<dbReference type="NCBIfam" id="TIGR03423">
    <property type="entry name" value="pbp2_mrdA"/>
    <property type="match status" value="1"/>
</dbReference>
<keyword evidence="4" id="KW-1003">Cell membrane</keyword>
<dbReference type="InterPro" id="IPR001460">
    <property type="entry name" value="PCN-bd_Tpept"/>
</dbReference>
<evidence type="ECO:0000256" key="1">
    <source>
        <dbReference type="ARBA" id="ARBA00004167"/>
    </source>
</evidence>
<dbReference type="PANTHER" id="PTHR30627">
    <property type="entry name" value="PEPTIDOGLYCAN D,D-TRANSPEPTIDASE"/>
    <property type="match status" value="1"/>
</dbReference>
<evidence type="ECO:0000256" key="7">
    <source>
        <dbReference type="ARBA" id="ARBA00022692"/>
    </source>
</evidence>
<feature type="domain" description="Penicillin-binding protein transpeptidase" evidence="15">
    <location>
        <begin position="320"/>
        <end position="660"/>
    </location>
</feature>
<dbReference type="InterPro" id="IPR036138">
    <property type="entry name" value="PBP_dimer_sf"/>
</dbReference>
<gene>
    <name evidence="17" type="primary">mrdA</name>
    <name evidence="17" type="ORF">INF26_07710</name>
</gene>
<keyword evidence="12 14" id="KW-0472">Membrane</keyword>
<protein>
    <submittedName>
        <fullName evidence="17">Penicillin-binding protein 2</fullName>
        <ecNumber evidence="17">3.4.16.4</ecNumber>
    </submittedName>
</protein>
<keyword evidence="18" id="KW-1185">Reference proteome</keyword>
<comment type="caution">
    <text evidence="17">The sequence shown here is derived from an EMBL/GenBank/DDBJ whole genome shotgun (WGS) entry which is preliminary data.</text>
</comment>
<dbReference type="Pfam" id="PF03717">
    <property type="entry name" value="PBP_dimer"/>
    <property type="match status" value="1"/>
</dbReference>
<dbReference type="Gene3D" id="3.90.1310.10">
    <property type="entry name" value="Penicillin-binding protein 2a (Domain 2)"/>
    <property type="match status" value="1"/>
</dbReference>
<evidence type="ECO:0000256" key="3">
    <source>
        <dbReference type="ARBA" id="ARBA00007171"/>
    </source>
</evidence>
<evidence type="ECO:0000313" key="18">
    <source>
        <dbReference type="Proteomes" id="UP001194273"/>
    </source>
</evidence>
<keyword evidence="11 14" id="KW-1133">Transmembrane helix</keyword>
<dbReference type="SUPFAM" id="SSF56601">
    <property type="entry name" value="beta-lactamase/transpeptidase-like"/>
    <property type="match status" value="1"/>
</dbReference>
<evidence type="ECO:0000256" key="4">
    <source>
        <dbReference type="ARBA" id="ARBA00022475"/>
    </source>
</evidence>
<feature type="transmembrane region" description="Helical" evidence="14">
    <location>
        <begin position="6"/>
        <end position="25"/>
    </location>
</feature>
<sequence>MDVTLLIVLLCVALAVVLIVVFLVFGRGEANFTFDIGGAAPRASGGSDSSTEKTASSRLVGLAVAVGAAFTVLVGRLWSMQLVSSEEYAEQAESNRRSTIYTQAPRGRILDRNGIELVTNRSSLTLVAEGGVVDDAVEVQLIANLVGMPAQAVRRKLQDTTEGYQSPRTVSVDVSRRVVAFVGEHPDVFPGVSIQQRTQRSYPYGSLAAHVIGYVGTVTEDQLKEGEGAEDGSVTYRSGDVVGQAGVERAYERALAGERGEQVVFVDAAGDVLGYSTSIEPESGSDVELTIDVPLQDAVEKSLASVVKSQRDQGNDCVGGSAVVLDCTNGEVLAMASYPTFSPNVFVGGISQSDWSALSDEKANQPLMNRAISGQYASGSVIKPLTSFAALDNGIATPESSWVCNGWWSWSGKSTDDTIMKCHLETGHGGMNLREGIVYSCDVVFYEIGKGFFYSDNPEGMQQTFREYGMGSVTGIDIGGEEAGRVPDAAWKESYYTDLGYSAEDSAWKGGDNCNIAIGQGDILSTCLQMALTYCSIANRGPAYRPHVLRGIRSKMGDGFVSEYKPEKILDIEEDPAYRELVESGMSGVIYEEAASQASHWTNLSVPVAGKTGTAEQAATNRNACWFGCYAPADDPKYVVFSNVDGGSWGSSSAMYVCRDALGAIYGEPDTSSEESSVGD</sequence>
<keyword evidence="6" id="KW-0645">Protease</keyword>
<accession>A0ABR9QUH9</accession>
<keyword evidence="5" id="KW-0997">Cell inner membrane</keyword>
<dbReference type="InterPro" id="IPR012338">
    <property type="entry name" value="Beta-lactam/transpept-like"/>
</dbReference>
<organism evidence="17 18">
    <name type="scientific">Thermophilibacter gallinarum</name>
    <dbReference type="NCBI Taxonomy" id="2779357"/>
    <lineage>
        <taxon>Bacteria</taxon>
        <taxon>Bacillati</taxon>
        <taxon>Actinomycetota</taxon>
        <taxon>Coriobacteriia</taxon>
        <taxon>Coriobacteriales</taxon>
        <taxon>Atopobiaceae</taxon>
        <taxon>Thermophilibacter</taxon>
    </lineage>
</organism>
<comment type="similarity">
    <text evidence="3">Belongs to the transpeptidase family.</text>
</comment>
<keyword evidence="9" id="KW-0133">Cell shape</keyword>
<evidence type="ECO:0000256" key="9">
    <source>
        <dbReference type="ARBA" id="ARBA00022960"/>
    </source>
</evidence>
<comment type="subcellular location">
    <subcellularLocation>
        <location evidence="2">Cell membrane</location>
    </subcellularLocation>
    <subcellularLocation>
        <location evidence="1">Membrane</location>
        <topology evidence="1">Single-pass membrane protein</topology>
    </subcellularLocation>
</comment>
<evidence type="ECO:0000256" key="14">
    <source>
        <dbReference type="SAM" id="Phobius"/>
    </source>
</evidence>
<dbReference type="EMBL" id="JADCJZ010000003">
    <property type="protein sequence ID" value="MBE5024731.1"/>
    <property type="molecule type" value="Genomic_DNA"/>
</dbReference>
<proteinExistence type="inferred from homology"/>
<dbReference type="RefSeq" id="WP_193530366.1">
    <property type="nucleotide sequence ID" value="NZ_JADCJZ010000003.1"/>
</dbReference>
<keyword evidence="13" id="KW-0961">Cell wall biogenesis/degradation</keyword>